<dbReference type="SUPFAM" id="SSF53474">
    <property type="entry name" value="alpha/beta-Hydrolases"/>
    <property type="match status" value="1"/>
</dbReference>
<dbReference type="InterPro" id="IPR050583">
    <property type="entry name" value="Mycobacterial_A85_antigen"/>
</dbReference>
<proteinExistence type="predicted"/>
<dbReference type="InterPro" id="IPR029058">
    <property type="entry name" value="AB_hydrolase_fold"/>
</dbReference>
<dbReference type="RefSeq" id="WP_284875777.1">
    <property type="nucleotide sequence ID" value="NZ_CP126970.1"/>
</dbReference>
<evidence type="ECO:0000256" key="2">
    <source>
        <dbReference type="SAM" id="SignalP"/>
    </source>
</evidence>
<evidence type="ECO:0000313" key="4">
    <source>
        <dbReference type="Proteomes" id="UP001238805"/>
    </source>
</evidence>
<organism evidence="3 4">
    <name type="scientific">Corynebacterium suedekumii</name>
    <dbReference type="NCBI Taxonomy" id="3049801"/>
    <lineage>
        <taxon>Bacteria</taxon>
        <taxon>Bacillati</taxon>
        <taxon>Actinomycetota</taxon>
        <taxon>Actinomycetes</taxon>
        <taxon>Mycobacteriales</taxon>
        <taxon>Corynebacteriaceae</taxon>
        <taxon>Corynebacterium</taxon>
    </lineage>
</organism>
<feature type="chain" id="PRO_5046448360" evidence="2">
    <location>
        <begin position="28"/>
        <end position="368"/>
    </location>
</feature>
<keyword evidence="2" id="KW-0732">Signal</keyword>
<reference evidence="3 4" key="1">
    <citation type="submission" date="2023-05" db="EMBL/GenBank/DDBJ databases">
        <title>Corynebacterium suedekumii sp. nov. and Corynebacterium breve sp. nov. isolated from raw cow's milk.</title>
        <authorList>
            <person name="Baer M.K."/>
            <person name="Mehl L."/>
            <person name="Hellmuth R."/>
            <person name="Marke G."/>
            <person name="Lipski A."/>
        </authorList>
    </citation>
    <scope>NUCLEOTIDE SEQUENCE [LARGE SCALE GENOMIC DNA]</scope>
    <source>
        <strain evidence="3 4">LM112</strain>
    </source>
</reference>
<evidence type="ECO:0000256" key="1">
    <source>
        <dbReference type="SAM" id="MobiDB-lite"/>
    </source>
</evidence>
<keyword evidence="4" id="KW-1185">Reference proteome</keyword>
<dbReference type="EMBL" id="CP126970">
    <property type="protein sequence ID" value="WIM71204.1"/>
    <property type="molecule type" value="Genomic_DNA"/>
</dbReference>
<accession>A0ABY8VNL4</accession>
<evidence type="ECO:0000313" key="3">
    <source>
        <dbReference type="EMBL" id="WIM71204.1"/>
    </source>
</evidence>
<dbReference type="Gene3D" id="3.40.50.1820">
    <property type="entry name" value="alpha/beta hydrolase"/>
    <property type="match status" value="1"/>
</dbReference>
<dbReference type="Proteomes" id="UP001238805">
    <property type="component" value="Chromosome"/>
</dbReference>
<protein>
    <submittedName>
        <fullName evidence="3">Alpha/beta hydrolase family protein</fullName>
    </submittedName>
</protein>
<sequence length="368" mass="38520">MHHLTRPRLTVAALALTCALLPAPALAGGPTPASPPAATATLTPVTTPLTDDAPSWRHAVAAHSDERVDVLEVTAHSPAMGRDVPLVVITPTGDAPRPTLYLLNGADGGEGAANWIDQSDILDFYADKNVTVVIPMAGAFSYYTDWLEPAPDLGGVQKWETFLTEELPGPLEDRFHGNGQRAVAGISMSATSSLLLAQHHPGFYRAVGSMSGCAATTTGAGNFGLGLTLQRGGATPEMMWGPVDGPVFREHDALINAERLRGTEIFLSNGSGLAGPWDLPSSPYLAGQTQQQASESMATTIGVGGAIEAASNSCTHDLKAKLDSLGIPADVDFTDVGTHTWGYWQDALRSSWPTFARAFNLADDLAGG</sequence>
<feature type="signal peptide" evidence="2">
    <location>
        <begin position="1"/>
        <end position="27"/>
    </location>
</feature>
<name>A0ABY8VNL4_9CORY</name>
<dbReference type="InterPro" id="IPR000801">
    <property type="entry name" value="Esterase-like"/>
</dbReference>
<dbReference type="PANTHER" id="PTHR48098:SF1">
    <property type="entry name" value="DIACYLGLYCEROL ACYLTRANSFERASE_MYCOLYLTRANSFERASE AG85A"/>
    <property type="match status" value="1"/>
</dbReference>
<dbReference type="GO" id="GO:0016787">
    <property type="term" value="F:hydrolase activity"/>
    <property type="evidence" value="ECO:0007669"/>
    <property type="project" value="UniProtKB-KW"/>
</dbReference>
<dbReference type="PANTHER" id="PTHR48098">
    <property type="entry name" value="ENTEROCHELIN ESTERASE-RELATED"/>
    <property type="match status" value="1"/>
</dbReference>
<gene>
    <name evidence="3" type="ORF">QP029_05295</name>
</gene>
<feature type="region of interest" description="Disordered" evidence="1">
    <location>
        <begin position="29"/>
        <end position="49"/>
    </location>
</feature>
<dbReference type="Pfam" id="PF00756">
    <property type="entry name" value="Esterase"/>
    <property type="match status" value="1"/>
</dbReference>
<keyword evidence="3" id="KW-0378">Hydrolase</keyword>